<dbReference type="Pfam" id="PF01926">
    <property type="entry name" value="MMR_HSR1"/>
    <property type="match status" value="1"/>
</dbReference>
<dbReference type="CDD" id="cd00882">
    <property type="entry name" value="Ras_like_GTPase"/>
    <property type="match status" value="1"/>
</dbReference>
<dbReference type="Gene3D" id="3.40.50.300">
    <property type="entry name" value="P-loop containing nucleotide triphosphate hydrolases"/>
    <property type="match status" value="1"/>
</dbReference>
<dbReference type="Proteomes" id="UP000023152">
    <property type="component" value="Unassembled WGS sequence"/>
</dbReference>
<dbReference type="InterPro" id="IPR027417">
    <property type="entry name" value="P-loop_NTPase"/>
</dbReference>
<protein>
    <recommendedName>
        <fullName evidence="1">G domain-containing protein</fullName>
    </recommendedName>
</protein>
<gene>
    <name evidence="2" type="ORF">RFI_36924</name>
</gene>
<dbReference type="SUPFAM" id="SSF52540">
    <property type="entry name" value="P-loop containing nucleoside triphosphate hydrolases"/>
    <property type="match status" value="1"/>
</dbReference>
<evidence type="ECO:0000313" key="2">
    <source>
        <dbReference type="EMBL" id="ETO00516.1"/>
    </source>
</evidence>
<evidence type="ECO:0000259" key="1">
    <source>
        <dbReference type="Pfam" id="PF01926"/>
    </source>
</evidence>
<sequence>MSEVHVLLVGSTGVGKSAHIRLLTGDEKVKVSDGAKSCTMEMSIYTGSNGYNYIDTVGAEDSRNLSDEYVLNQTQRDLYKAKVKKVKIIWISNPNERESSTLQRQARYIGVIDKGIWKSVLAIVKQPGFDLESQSQGIQTAINEYRKAPGIPVPVIGYVNIDWVNGKEVGNTHTYTALYICICTFFFFFWSNPKFCSLDEQVLKKELKRACSIPTKFAI</sequence>
<feature type="domain" description="G" evidence="1">
    <location>
        <begin position="6"/>
        <end position="83"/>
    </location>
</feature>
<reference evidence="2 3" key="1">
    <citation type="journal article" date="2013" name="Curr. Biol.">
        <title>The Genome of the Foraminiferan Reticulomyxa filosa.</title>
        <authorList>
            <person name="Glockner G."/>
            <person name="Hulsmann N."/>
            <person name="Schleicher M."/>
            <person name="Noegel A.A."/>
            <person name="Eichinger L."/>
            <person name="Gallinger C."/>
            <person name="Pawlowski J."/>
            <person name="Sierra R."/>
            <person name="Euteneuer U."/>
            <person name="Pillet L."/>
            <person name="Moustafa A."/>
            <person name="Platzer M."/>
            <person name="Groth M."/>
            <person name="Szafranski K."/>
            <person name="Schliwa M."/>
        </authorList>
    </citation>
    <scope>NUCLEOTIDE SEQUENCE [LARGE SCALE GENOMIC DNA]</scope>
</reference>
<keyword evidence="3" id="KW-1185">Reference proteome</keyword>
<dbReference type="OrthoDB" id="8954335at2759"/>
<comment type="caution">
    <text evidence="2">The sequence shown here is derived from an EMBL/GenBank/DDBJ whole genome shotgun (WGS) entry which is preliminary data.</text>
</comment>
<evidence type="ECO:0000313" key="3">
    <source>
        <dbReference type="Proteomes" id="UP000023152"/>
    </source>
</evidence>
<accession>X6LGM5</accession>
<dbReference type="EMBL" id="ASPP01040809">
    <property type="protein sequence ID" value="ETO00516.1"/>
    <property type="molecule type" value="Genomic_DNA"/>
</dbReference>
<dbReference type="AlphaFoldDB" id="X6LGM5"/>
<name>X6LGM5_RETFI</name>
<dbReference type="InterPro" id="IPR006073">
    <property type="entry name" value="GTP-bd"/>
</dbReference>
<dbReference type="GO" id="GO:0005525">
    <property type="term" value="F:GTP binding"/>
    <property type="evidence" value="ECO:0007669"/>
    <property type="project" value="InterPro"/>
</dbReference>
<organism evidence="2 3">
    <name type="scientific">Reticulomyxa filosa</name>
    <dbReference type="NCBI Taxonomy" id="46433"/>
    <lineage>
        <taxon>Eukaryota</taxon>
        <taxon>Sar</taxon>
        <taxon>Rhizaria</taxon>
        <taxon>Retaria</taxon>
        <taxon>Foraminifera</taxon>
        <taxon>Monothalamids</taxon>
        <taxon>Reticulomyxidae</taxon>
        <taxon>Reticulomyxa</taxon>
    </lineage>
</organism>
<proteinExistence type="predicted"/>